<keyword evidence="1" id="KW-1133">Transmembrane helix</keyword>
<keyword evidence="1" id="KW-0472">Membrane</keyword>
<proteinExistence type="predicted"/>
<dbReference type="EMBL" id="SMDN01000012">
    <property type="protein sequence ID" value="TQC51361.1"/>
    <property type="molecule type" value="Genomic_DNA"/>
</dbReference>
<name>A0A507SJG1_9BACT</name>
<keyword evidence="4" id="KW-1185">Reference proteome</keyword>
<evidence type="ECO:0000313" key="4">
    <source>
        <dbReference type="Proteomes" id="UP000320801"/>
    </source>
</evidence>
<evidence type="ECO:0000313" key="3">
    <source>
        <dbReference type="EMBL" id="TQC51361.1"/>
    </source>
</evidence>
<dbReference type="AlphaFoldDB" id="A0A507SJG1"/>
<feature type="transmembrane region" description="Helical" evidence="1">
    <location>
        <begin position="22"/>
        <end position="45"/>
    </location>
</feature>
<dbReference type="RefSeq" id="WP_141484122.1">
    <property type="nucleotide sequence ID" value="NZ_SMDN01000012.1"/>
</dbReference>
<organism evidence="3 4">
    <name type="scientific">Mycoplasmopsis mucosicanis</name>
    <dbReference type="NCBI Taxonomy" id="458208"/>
    <lineage>
        <taxon>Bacteria</taxon>
        <taxon>Bacillati</taxon>
        <taxon>Mycoplasmatota</taxon>
        <taxon>Mycoplasmoidales</taxon>
        <taxon>Metamycoplasmataceae</taxon>
        <taxon>Mycoplasmopsis</taxon>
    </lineage>
</organism>
<feature type="domain" description="NERD" evidence="2">
    <location>
        <begin position="55"/>
        <end position="173"/>
    </location>
</feature>
<accession>A0A507SJG1</accession>
<dbReference type="InterPro" id="IPR011528">
    <property type="entry name" value="NERD"/>
</dbReference>
<sequence length="241" mass="28362">MESNLTQLNFEKINPLTYEQKIGIILGTIIMSLILIGLLSLYITLHIKNKRRDTEGFAFEDRIANLFQDFAKKNEFKFIGAKRFMFGDGNQFEIDGILYCRHFIMIVEVKYLKGMIEGFATDDKITISNKNKKRRFNNPITQNFRHIRHFQKMTRTKIPCFSLLVLPEFSSYEIKNNPEWNIVANDVNFVQVIEDVYNDFKVSVPLKNDEIEDMLQAVREYEVKSLKALKKWEKGLKDVSR</sequence>
<protein>
    <submittedName>
        <fullName evidence="3">NERD domain-containing protein</fullName>
    </submittedName>
</protein>
<reference evidence="3 4" key="1">
    <citation type="submission" date="2019-03" db="EMBL/GenBank/DDBJ databases">
        <title>Characterization of a novel Mycoplasma cynos real-time PCR assay.</title>
        <authorList>
            <person name="Tallmadge R.L."/>
            <person name="Mitchell P.K."/>
            <person name="Goodman L."/>
        </authorList>
    </citation>
    <scope>NUCLEOTIDE SEQUENCE [LARGE SCALE GENOMIC DNA]</scope>
    <source>
        <strain evidence="3 4">1642</strain>
    </source>
</reference>
<evidence type="ECO:0000259" key="2">
    <source>
        <dbReference type="PROSITE" id="PS50965"/>
    </source>
</evidence>
<evidence type="ECO:0000256" key="1">
    <source>
        <dbReference type="SAM" id="Phobius"/>
    </source>
</evidence>
<comment type="caution">
    <text evidence="3">The sequence shown here is derived from an EMBL/GenBank/DDBJ whole genome shotgun (WGS) entry which is preliminary data.</text>
</comment>
<dbReference type="PROSITE" id="PS50965">
    <property type="entry name" value="NERD"/>
    <property type="match status" value="1"/>
</dbReference>
<dbReference type="Proteomes" id="UP000320801">
    <property type="component" value="Unassembled WGS sequence"/>
</dbReference>
<gene>
    <name evidence="3" type="ORF">E1I18_03010</name>
</gene>
<dbReference type="OrthoDB" id="400116at2"/>
<keyword evidence="1" id="KW-0812">Transmembrane</keyword>
<dbReference type="Pfam" id="PF08378">
    <property type="entry name" value="NERD"/>
    <property type="match status" value="1"/>
</dbReference>